<protein>
    <submittedName>
        <fullName evidence="1">Putative orfan</fullName>
    </submittedName>
</protein>
<organism evidence="1">
    <name type="scientific">Tupanvirus soda lake</name>
    <dbReference type="NCBI Taxonomy" id="2126985"/>
    <lineage>
        <taxon>Viruses</taxon>
        <taxon>Varidnaviria</taxon>
        <taxon>Bamfordvirae</taxon>
        <taxon>Nucleocytoviricota</taxon>
        <taxon>Megaviricetes</taxon>
        <taxon>Imitervirales</taxon>
        <taxon>Mimiviridae</taxon>
        <taxon>Megamimivirinae</taxon>
        <taxon>Tupanvirus</taxon>
        <taxon>Tupanvirus salinum</taxon>
    </lineage>
</organism>
<accession>A0A6N1NNE1</accession>
<dbReference type="EMBL" id="KY523104">
    <property type="protein sequence ID" value="QKU35460.1"/>
    <property type="molecule type" value="Genomic_DNA"/>
</dbReference>
<dbReference type="GeneID" id="80518888"/>
<dbReference type="KEGG" id="vg:80518888"/>
<proteinExistence type="predicted"/>
<evidence type="ECO:0000313" key="1">
    <source>
        <dbReference type="EMBL" id="QKU35460.1"/>
    </source>
</evidence>
<reference evidence="1" key="2">
    <citation type="journal article" date="2018" name="Nat. Commun.">
        <title>Tailed giant Tupanvirus possesses the most complete translational apparatus of the known virosphere.</title>
        <authorList>
            <person name="Abrahao J."/>
            <person name="Silva L."/>
            <person name="Silva L.S."/>
            <person name="Khalil J.Y.B."/>
            <person name="Rodrigues R."/>
            <person name="Arantes T."/>
            <person name="Assis F."/>
            <person name="Boratto P."/>
            <person name="Andrade M."/>
            <person name="Kroon E.G."/>
            <person name="Ribeiro B."/>
            <person name="Bergier I."/>
            <person name="Seligmann H."/>
            <person name="Ghigo E."/>
            <person name="Colson P."/>
            <person name="Levasseur A."/>
            <person name="Kroemer G."/>
            <person name="Raoult D."/>
            <person name="La Scola B."/>
        </authorList>
    </citation>
    <scope>NUCLEOTIDE SEQUENCE [LARGE SCALE GENOMIC DNA]</scope>
    <source>
        <strain evidence="1">Soda lake</strain>
    </source>
</reference>
<reference evidence="1" key="1">
    <citation type="submission" date="2017-01" db="EMBL/GenBank/DDBJ databases">
        <authorList>
            <person name="Assis F.L."/>
            <person name="Abrahao J.S."/>
            <person name="Silva L."/>
            <person name="Khalil J.B."/>
            <person name="Rodrigues R."/>
            <person name="Silva L.S."/>
            <person name="Arantes T."/>
            <person name="Boratto P."/>
            <person name="Andrade M."/>
            <person name="Kroon E.G."/>
            <person name="Ribeiro B."/>
            <person name="Bergier I."/>
            <person name="Seligmann H."/>
            <person name="Ghigo E."/>
            <person name="Colson P."/>
            <person name="Levasseur A."/>
            <person name="Raoult D."/>
            <person name="Scola B.L."/>
        </authorList>
    </citation>
    <scope>NUCLEOTIDE SEQUENCE</scope>
    <source>
        <strain evidence="1">Soda lake</strain>
    </source>
</reference>
<dbReference type="RefSeq" id="YP_010782124.1">
    <property type="nucleotide sequence ID" value="NC_075039.1"/>
</dbReference>
<name>A0A6N1NNE1_9VIRU</name>
<sequence length="132" mass="15463">MNTKNYYCDECFMCHNNEKDLVEMPACAESDVGYGGCCYKNICVDGCQFKCITCSCVYTDAKEMYKICDSYLDFINKDHQEQNQENFFNNRDKIFVCDSCANSGFCSFDMDQLENVELWWGISNNEWLSRYD</sequence>